<feature type="transmembrane region" description="Helical" evidence="1">
    <location>
        <begin position="12"/>
        <end position="38"/>
    </location>
</feature>
<sequence length="172" mass="21248">MRALFCISSSRNHFFIFFITNMMKYLNIFSSYITYLIYNMKFPPEIESIIKEYAQPCAATLRPNWRQGSSNIWKILWDPWWNDFECASSWKYSFYYQYTWVQWCKHKMIICPPRWQSEQELVELDQNYLSVEDILRHRNPWLKTWPEYDDYSWCKVRGIPHWAIKEFMEANV</sequence>
<keyword evidence="1" id="KW-1133">Transmembrane helix</keyword>
<evidence type="ECO:0000256" key="1">
    <source>
        <dbReference type="SAM" id="Phobius"/>
    </source>
</evidence>
<proteinExistence type="predicted"/>
<keyword evidence="1" id="KW-0472">Membrane</keyword>
<reference evidence="2" key="1">
    <citation type="journal article" date="2020" name="Nature">
        <title>Giant virus diversity and host interactions through global metagenomics.</title>
        <authorList>
            <person name="Schulz F."/>
            <person name="Roux S."/>
            <person name="Paez-Espino D."/>
            <person name="Jungbluth S."/>
            <person name="Walsh D.A."/>
            <person name="Denef V.J."/>
            <person name="McMahon K.D."/>
            <person name="Konstantinidis K.T."/>
            <person name="Eloe-Fadrosh E.A."/>
            <person name="Kyrpides N.C."/>
            <person name="Woyke T."/>
        </authorList>
    </citation>
    <scope>NUCLEOTIDE SEQUENCE</scope>
    <source>
        <strain evidence="2">GVMAG-S-3300012919-55</strain>
    </source>
</reference>
<protein>
    <submittedName>
        <fullName evidence="2">Uncharacterized protein</fullName>
    </submittedName>
</protein>
<organism evidence="2">
    <name type="scientific">viral metagenome</name>
    <dbReference type="NCBI Taxonomy" id="1070528"/>
    <lineage>
        <taxon>unclassified sequences</taxon>
        <taxon>metagenomes</taxon>
        <taxon>organismal metagenomes</taxon>
    </lineage>
</organism>
<accession>A0A6C0KKN9</accession>
<keyword evidence="1" id="KW-0812">Transmembrane</keyword>
<dbReference type="AlphaFoldDB" id="A0A6C0KKN9"/>
<dbReference type="EMBL" id="MN740918">
    <property type="protein sequence ID" value="QHU17853.1"/>
    <property type="molecule type" value="Genomic_DNA"/>
</dbReference>
<name>A0A6C0KKN9_9ZZZZ</name>
<evidence type="ECO:0000313" key="2">
    <source>
        <dbReference type="EMBL" id="QHU17853.1"/>
    </source>
</evidence>